<proteinExistence type="predicted"/>
<feature type="transmembrane region" description="Helical" evidence="1">
    <location>
        <begin position="188"/>
        <end position="206"/>
    </location>
</feature>
<dbReference type="RefSeq" id="WP_043711838.1">
    <property type="nucleotide sequence ID" value="NZ_JALOCT010000001.1"/>
</dbReference>
<name>A0A0D1JDP8_9LACO</name>
<reference evidence="2 3" key="1">
    <citation type="journal article" date="2015" name="Microbiology (Mosc.)">
        <title>Genomics of the Weissella cibaria species with an examination of its metabolic traits.</title>
        <authorList>
            <person name="Lynch K.M."/>
            <person name="Lucid A."/>
            <person name="Arendt E.K."/>
            <person name="Sleator R.D."/>
            <person name="Lucey B."/>
            <person name="Coffey A."/>
        </authorList>
    </citation>
    <scope>NUCLEOTIDE SEQUENCE [LARGE SCALE GENOMIC DNA]</scope>
    <source>
        <strain evidence="2 3">MG1</strain>
    </source>
</reference>
<feature type="transmembrane region" description="Helical" evidence="1">
    <location>
        <begin position="52"/>
        <end position="77"/>
    </location>
</feature>
<feature type="transmembrane region" description="Helical" evidence="1">
    <location>
        <begin position="89"/>
        <end position="109"/>
    </location>
</feature>
<feature type="transmembrane region" description="Helical" evidence="1">
    <location>
        <begin position="121"/>
        <end position="140"/>
    </location>
</feature>
<dbReference type="EMBL" id="JWHU01000034">
    <property type="protein sequence ID" value="KIU19643.1"/>
    <property type="molecule type" value="Genomic_DNA"/>
</dbReference>
<keyword evidence="1" id="KW-0472">Membrane</keyword>
<sequence>MQQWWQRKFVLGAGLIGAIILMLESVIATFVWPTYKLAKYPLAVLTAPDAMFASGFHGLELVAGLLILLTLVAVWRFARYDQDKTLSAAMQQLVIVWLATVILQLVWPLNSITEAVLARGVIVRDVVFGGLVIVLIWSLWRVAIASVRREMDSLANGLKLLTILFGLFHVLQFVVPLLGWPLAGFFDVLALDVLAAGFGLMSWYFMRLAA</sequence>
<keyword evidence="1" id="KW-1133">Transmembrane helix</keyword>
<dbReference type="PATRIC" id="fig|137591.25.peg.1632"/>
<keyword evidence="3" id="KW-1185">Reference proteome</keyword>
<feature type="transmembrane region" description="Helical" evidence="1">
    <location>
        <begin position="160"/>
        <end position="182"/>
    </location>
</feature>
<feature type="transmembrane region" description="Helical" evidence="1">
    <location>
        <begin position="9"/>
        <end position="32"/>
    </location>
</feature>
<organism evidence="2 3">
    <name type="scientific">Weissella cibaria</name>
    <dbReference type="NCBI Taxonomy" id="137591"/>
    <lineage>
        <taxon>Bacteria</taxon>
        <taxon>Bacillati</taxon>
        <taxon>Bacillota</taxon>
        <taxon>Bacilli</taxon>
        <taxon>Lactobacillales</taxon>
        <taxon>Lactobacillaceae</taxon>
        <taxon>Weissella</taxon>
    </lineage>
</organism>
<dbReference type="AlphaFoldDB" id="A0A0D1JDP8"/>
<evidence type="ECO:0000313" key="3">
    <source>
        <dbReference type="Proteomes" id="UP000032287"/>
    </source>
</evidence>
<comment type="caution">
    <text evidence="2">The sequence shown here is derived from an EMBL/GenBank/DDBJ whole genome shotgun (WGS) entry which is preliminary data.</text>
</comment>
<protein>
    <recommendedName>
        <fullName evidence="4">DUF998 domain-containing protein</fullName>
    </recommendedName>
</protein>
<accession>A0A0D1JDP8</accession>
<dbReference type="Proteomes" id="UP000032287">
    <property type="component" value="Unassembled WGS sequence"/>
</dbReference>
<gene>
    <name evidence="2" type="ORF">QX99_01660</name>
</gene>
<evidence type="ECO:0008006" key="4">
    <source>
        <dbReference type="Google" id="ProtNLM"/>
    </source>
</evidence>
<evidence type="ECO:0000256" key="1">
    <source>
        <dbReference type="SAM" id="Phobius"/>
    </source>
</evidence>
<evidence type="ECO:0000313" key="2">
    <source>
        <dbReference type="EMBL" id="KIU19643.1"/>
    </source>
</evidence>
<dbReference type="STRING" id="137591.AO080_08585"/>
<keyword evidence="1" id="KW-0812">Transmembrane</keyword>